<dbReference type="KEGG" id="tim:GMBLW1_05350"/>
<dbReference type="Proteomes" id="UP000464378">
    <property type="component" value="Chromosome"/>
</dbReference>
<name>A0A6C2YR10_9BACT</name>
<organism evidence="1">
    <name type="scientific">Tuwongella immobilis</name>
    <dbReference type="NCBI Taxonomy" id="692036"/>
    <lineage>
        <taxon>Bacteria</taxon>
        <taxon>Pseudomonadati</taxon>
        <taxon>Planctomycetota</taxon>
        <taxon>Planctomycetia</taxon>
        <taxon>Gemmatales</taxon>
        <taxon>Gemmataceae</taxon>
        <taxon>Tuwongella</taxon>
    </lineage>
</organism>
<gene>
    <name evidence="1" type="ORF">GMBLW1_05350</name>
</gene>
<dbReference type="AlphaFoldDB" id="A0A6C2YR10"/>
<dbReference type="EMBL" id="LR586016">
    <property type="protein sequence ID" value="VIP03425.1"/>
    <property type="molecule type" value="Genomic_DNA"/>
</dbReference>
<evidence type="ECO:0000313" key="1">
    <source>
        <dbReference type="EMBL" id="VIP03425.1"/>
    </source>
</evidence>
<accession>A0A6C2YR10</accession>
<reference evidence="1" key="1">
    <citation type="submission" date="2019-04" db="EMBL/GenBank/DDBJ databases">
        <authorList>
            <consortium name="Science for Life Laboratories"/>
        </authorList>
    </citation>
    <scope>NUCLEOTIDE SEQUENCE</scope>
    <source>
        <strain evidence="1">MBLW1</strain>
    </source>
</reference>
<proteinExistence type="predicted"/>
<sequence length="32" mass="3755">MELYPIRMPIAKRILGQNRLAWGELDCEPVEL</sequence>
<keyword evidence="2" id="KW-1185">Reference proteome</keyword>
<dbReference type="InParanoid" id="A0A6C2YR10"/>
<dbReference type="EMBL" id="LR593887">
    <property type="protein sequence ID" value="VTS04222.1"/>
    <property type="molecule type" value="Genomic_DNA"/>
</dbReference>
<protein>
    <submittedName>
        <fullName evidence="1">Uncharacterized protein</fullName>
    </submittedName>
</protein>
<evidence type="ECO:0000313" key="2">
    <source>
        <dbReference type="Proteomes" id="UP000464378"/>
    </source>
</evidence>